<dbReference type="PROSITE" id="PS51154">
    <property type="entry name" value="MACRO"/>
    <property type="match status" value="1"/>
</dbReference>
<dbReference type="Pfam" id="PF01661">
    <property type="entry name" value="Macro"/>
    <property type="match status" value="1"/>
</dbReference>
<protein>
    <recommendedName>
        <fullName evidence="1">Macro domain-containing protein</fullName>
    </recommendedName>
</protein>
<feature type="non-terminal residue" evidence="2">
    <location>
        <position position="1"/>
    </location>
</feature>
<gene>
    <name evidence="2" type="ORF">BN1723_010188</name>
</gene>
<name>A0A0G4KW12_VERLO</name>
<evidence type="ECO:0000259" key="1">
    <source>
        <dbReference type="PROSITE" id="PS51154"/>
    </source>
</evidence>
<dbReference type="CDD" id="cd02908">
    <property type="entry name" value="Macro_OAADPr_deacetylase"/>
    <property type="match status" value="1"/>
</dbReference>
<dbReference type="SUPFAM" id="SSF52949">
    <property type="entry name" value="Macro domain-like"/>
    <property type="match status" value="1"/>
</dbReference>
<reference evidence="3" key="1">
    <citation type="submission" date="2015-05" db="EMBL/GenBank/DDBJ databases">
        <authorList>
            <person name="Fogelqvist Johan"/>
        </authorList>
    </citation>
    <scope>NUCLEOTIDE SEQUENCE [LARGE SCALE GENOMIC DNA]</scope>
</reference>
<dbReference type="AlphaFoldDB" id="A0A0G4KW12"/>
<dbReference type="Proteomes" id="UP000045706">
    <property type="component" value="Unassembled WGS sequence"/>
</dbReference>
<dbReference type="PANTHER" id="PTHR11106">
    <property type="entry name" value="GANGLIOSIDE INDUCED DIFFERENTIATION ASSOCIATED PROTEIN 2-RELATED"/>
    <property type="match status" value="1"/>
</dbReference>
<dbReference type="InterPro" id="IPR043472">
    <property type="entry name" value="Macro_dom-like"/>
</dbReference>
<dbReference type="InterPro" id="IPR002589">
    <property type="entry name" value="Macro_dom"/>
</dbReference>
<sequence length="379" mass="40898">LIWRPAQSSSTHDAFQPLLPQLRARDFNRKFFLSFGSTSKLLEIDGGRKLEMRTLGGRMCFTAPAAQKTMAPPPPKPVLKLPRLAFRHGHTSLDGLLPSRSRQRFCIFAPASLLQIPNLIDRKQTSNSHMKARSIANMASDVPSVALLYKLGKLKAPKKPLHPAKESYNRIVGSIRGDITQLSVDAIVNAANGSLLGGGGVDGAIHRGAGPQLLAECRTLDGCDTGKAKITDAYELPCKKVIHTVGPIYNMEGPTAAEKYLRGCYESSLALAVENGCRSIAFSSVSTGVYGYPSQEAAHTAVEVTRRFLEGPDGSKLSKIIFCTFEMKDVNAYNEALPKYFPPEEPNVKVNTAEAEEAREAEVVAVGLPSVPKSGPTGP</sequence>
<dbReference type="EMBL" id="CVQI01004558">
    <property type="protein sequence ID" value="CRK13974.1"/>
    <property type="molecule type" value="Genomic_DNA"/>
</dbReference>
<dbReference type="NCBIfam" id="NF001664">
    <property type="entry name" value="PRK00431.1-6"/>
    <property type="match status" value="1"/>
</dbReference>
<proteinExistence type="predicted"/>
<dbReference type="PANTHER" id="PTHR11106:SF27">
    <property type="entry name" value="MACRO DOMAIN-CONTAINING PROTEIN"/>
    <property type="match status" value="1"/>
</dbReference>
<evidence type="ECO:0000313" key="2">
    <source>
        <dbReference type="EMBL" id="CRK13974.1"/>
    </source>
</evidence>
<organism evidence="2 3">
    <name type="scientific">Verticillium longisporum</name>
    <name type="common">Verticillium dahliae var. longisporum</name>
    <dbReference type="NCBI Taxonomy" id="100787"/>
    <lineage>
        <taxon>Eukaryota</taxon>
        <taxon>Fungi</taxon>
        <taxon>Dikarya</taxon>
        <taxon>Ascomycota</taxon>
        <taxon>Pezizomycotina</taxon>
        <taxon>Sordariomycetes</taxon>
        <taxon>Hypocreomycetidae</taxon>
        <taxon>Glomerellales</taxon>
        <taxon>Plectosphaerellaceae</taxon>
        <taxon>Verticillium</taxon>
    </lineage>
</organism>
<dbReference type="SMART" id="SM00506">
    <property type="entry name" value="A1pp"/>
    <property type="match status" value="1"/>
</dbReference>
<evidence type="ECO:0000313" key="3">
    <source>
        <dbReference type="Proteomes" id="UP000045706"/>
    </source>
</evidence>
<feature type="domain" description="Macro" evidence="1">
    <location>
        <begin position="159"/>
        <end position="341"/>
    </location>
</feature>
<accession>A0A0G4KW12</accession>
<dbReference type="Gene3D" id="3.40.220.10">
    <property type="entry name" value="Leucine Aminopeptidase, subunit E, domain 1"/>
    <property type="match status" value="1"/>
</dbReference>